<reference evidence="1" key="1">
    <citation type="submission" date="2020-04" db="EMBL/GenBank/DDBJ databases">
        <authorList>
            <person name="Chiriac C."/>
            <person name="Salcher M."/>
            <person name="Ghai R."/>
            <person name="Kavagutti S V."/>
        </authorList>
    </citation>
    <scope>NUCLEOTIDE SEQUENCE</scope>
</reference>
<dbReference type="EMBL" id="LR796598">
    <property type="protein sequence ID" value="CAB4153868.1"/>
    <property type="molecule type" value="Genomic_DNA"/>
</dbReference>
<accession>A0A6J5N4X2</accession>
<proteinExistence type="predicted"/>
<protein>
    <submittedName>
        <fullName evidence="1">Uncharacterized protein</fullName>
    </submittedName>
</protein>
<sequence>MIRLIIDLLQQEEWLGKSEVIELAKGKNELATDWKSAKYKIKRIWQSKK</sequence>
<organism evidence="1">
    <name type="scientific">uncultured Caudovirales phage</name>
    <dbReference type="NCBI Taxonomy" id="2100421"/>
    <lineage>
        <taxon>Viruses</taxon>
        <taxon>Duplodnaviria</taxon>
        <taxon>Heunggongvirae</taxon>
        <taxon>Uroviricota</taxon>
        <taxon>Caudoviricetes</taxon>
        <taxon>Peduoviridae</taxon>
        <taxon>Maltschvirus</taxon>
        <taxon>Maltschvirus maltsch</taxon>
    </lineage>
</organism>
<evidence type="ECO:0000313" key="1">
    <source>
        <dbReference type="EMBL" id="CAB4153868.1"/>
    </source>
</evidence>
<name>A0A6J5N4X2_9CAUD</name>
<gene>
    <name evidence="1" type="ORF">UFOVP634_31</name>
</gene>